<evidence type="ECO:0000313" key="3">
    <source>
        <dbReference type="Proteomes" id="UP000254405"/>
    </source>
</evidence>
<gene>
    <name evidence="2" type="ORF">NCTC8985_03533</name>
</gene>
<feature type="region of interest" description="Disordered" evidence="1">
    <location>
        <begin position="39"/>
        <end position="60"/>
    </location>
</feature>
<dbReference type="EMBL" id="UGCO01000001">
    <property type="protein sequence ID" value="STI78212.1"/>
    <property type="molecule type" value="Genomic_DNA"/>
</dbReference>
<name>A0A376TLX7_ECOLX</name>
<proteinExistence type="predicted"/>
<accession>A0A376TLX7</accession>
<protein>
    <submittedName>
        <fullName evidence="2">Uncharacterized protein</fullName>
    </submittedName>
</protein>
<evidence type="ECO:0000313" key="2">
    <source>
        <dbReference type="EMBL" id="STI78212.1"/>
    </source>
</evidence>
<organism evidence="2 3">
    <name type="scientific">Escherichia coli</name>
    <dbReference type="NCBI Taxonomy" id="562"/>
    <lineage>
        <taxon>Bacteria</taxon>
        <taxon>Pseudomonadati</taxon>
        <taxon>Pseudomonadota</taxon>
        <taxon>Gammaproteobacteria</taxon>
        <taxon>Enterobacterales</taxon>
        <taxon>Enterobacteriaceae</taxon>
        <taxon>Escherichia</taxon>
    </lineage>
</organism>
<sequence length="60" mass="6430">MLPDEQVETLVWNEWQKTGVNKLDSPEALTAMMANGPRTRSVADGYLEPAAPVDSGEAAA</sequence>
<evidence type="ECO:0000256" key="1">
    <source>
        <dbReference type="SAM" id="MobiDB-lite"/>
    </source>
</evidence>
<dbReference type="Proteomes" id="UP000254405">
    <property type="component" value="Unassembled WGS sequence"/>
</dbReference>
<reference evidence="2 3" key="1">
    <citation type="submission" date="2018-06" db="EMBL/GenBank/DDBJ databases">
        <authorList>
            <consortium name="Pathogen Informatics"/>
            <person name="Doyle S."/>
        </authorList>
    </citation>
    <scope>NUCLEOTIDE SEQUENCE [LARGE SCALE GENOMIC DNA]</scope>
    <source>
        <strain evidence="2 3">NCTC8985</strain>
    </source>
</reference>
<dbReference type="AlphaFoldDB" id="A0A376TLX7"/>